<protein>
    <submittedName>
        <fullName evidence="1">Uncharacterized protein</fullName>
    </submittedName>
</protein>
<dbReference type="AlphaFoldDB" id="C5LUK7"/>
<evidence type="ECO:0000313" key="1">
    <source>
        <dbReference type="EMBL" id="EEQ99585.1"/>
    </source>
</evidence>
<sequence length="337" mass="37170">MALSVFTDFGRLVTALAPHDTDRLGELILVDSPSPDGRLFDANSISQMVRLQARQSDGMVLVVDASRHPNAGDFPSLMKLLKGIEGDGCLRPEDLWVIGNCVDRLSGFNLPDGGDMHTCDIVRSSLEEGFASILPSSCGDAVNCLAASARLAGLAVYGKWKVRAIVGRDGRRKSRTTITDKDLIELRTLPCFANVASALYGIHWVEALRSMSLKCWEKEMGILMGRGRVGGPVAASILGKACTSMMARSIRLTLHQLRSLVGDFTEEIKALSKMGDRHCSDNTTELRAAFVTFMADVESVSHFIFVSYMCSSTRKWMRRSRRCEGERNAAEKCWKRW</sequence>
<dbReference type="RefSeq" id="XP_002766868.1">
    <property type="nucleotide sequence ID" value="XM_002766822.1"/>
</dbReference>
<evidence type="ECO:0000313" key="2">
    <source>
        <dbReference type="Proteomes" id="UP000007800"/>
    </source>
</evidence>
<accession>C5LUK7</accession>
<proteinExistence type="predicted"/>
<dbReference type="GeneID" id="9051348"/>
<keyword evidence="2" id="KW-1185">Reference proteome</keyword>
<dbReference type="EMBL" id="GG685514">
    <property type="protein sequence ID" value="EEQ99585.1"/>
    <property type="molecule type" value="Genomic_DNA"/>
</dbReference>
<dbReference type="OrthoDB" id="420112at2759"/>
<name>C5LUK7_PERM5</name>
<organism evidence="2">
    <name type="scientific">Perkinsus marinus (strain ATCC 50983 / TXsc)</name>
    <dbReference type="NCBI Taxonomy" id="423536"/>
    <lineage>
        <taxon>Eukaryota</taxon>
        <taxon>Sar</taxon>
        <taxon>Alveolata</taxon>
        <taxon>Perkinsozoa</taxon>
        <taxon>Perkinsea</taxon>
        <taxon>Perkinsida</taxon>
        <taxon>Perkinsidae</taxon>
        <taxon>Perkinsus</taxon>
    </lineage>
</organism>
<gene>
    <name evidence="1" type="ORF">Pmar_PMAR008058</name>
</gene>
<dbReference type="InParanoid" id="C5LUK7"/>
<reference evidence="1 2" key="1">
    <citation type="submission" date="2008-07" db="EMBL/GenBank/DDBJ databases">
        <authorList>
            <person name="El-Sayed N."/>
            <person name="Caler E."/>
            <person name="Inman J."/>
            <person name="Amedeo P."/>
            <person name="Hass B."/>
            <person name="Wortman J."/>
        </authorList>
    </citation>
    <scope>NUCLEOTIDE SEQUENCE [LARGE SCALE GENOMIC DNA]</scope>
    <source>
        <strain evidence="2">ATCC 50983 / TXsc</strain>
    </source>
</reference>
<dbReference type="Proteomes" id="UP000007800">
    <property type="component" value="Unassembled WGS sequence"/>
</dbReference>